<sequence length="121" mass="12149">MNRATRAGLAVLMTGLAGAGLTAGTAVAEPGVIVIQGTCGQVFHPILTGGEAGWTVTCGGGTVRAQGWVKDTKADGKGAEVYGAWGDNASFGTVRAGGNGKRVTFNKSHAGTVVNLYLRVS</sequence>
<feature type="chain" id="PRO_5041466673" description="Streptomyces killer toxin-like beta/gamma crystallin domain-containing protein" evidence="1">
    <location>
        <begin position="29"/>
        <end position="121"/>
    </location>
</feature>
<evidence type="ECO:0008006" key="4">
    <source>
        <dbReference type="Google" id="ProtNLM"/>
    </source>
</evidence>
<feature type="signal peptide" evidence="1">
    <location>
        <begin position="1"/>
        <end position="28"/>
    </location>
</feature>
<evidence type="ECO:0000256" key="1">
    <source>
        <dbReference type="SAM" id="SignalP"/>
    </source>
</evidence>
<dbReference type="AlphaFoldDB" id="A0AA45L7M2"/>
<evidence type="ECO:0000313" key="2">
    <source>
        <dbReference type="EMBL" id="QUF05084.1"/>
    </source>
</evidence>
<protein>
    <recommendedName>
        <fullName evidence="4">Streptomyces killer toxin-like beta/gamma crystallin domain-containing protein</fullName>
    </recommendedName>
</protein>
<accession>A0AA45L7M2</accession>
<gene>
    <name evidence="2" type="ORF">KCV87_02895</name>
</gene>
<organism evidence="2 3">
    <name type="scientific">Actinosynnema pretiosum subsp. pretiosum</name>
    <dbReference type="NCBI Taxonomy" id="103721"/>
    <lineage>
        <taxon>Bacteria</taxon>
        <taxon>Bacillati</taxon>
        <taxon>Actinomycetota</taxon>
        <taxon>Actinomycetes</taxon>
        <taxon>Pseudonocardiales</taxon>
        <taxon>Pseudonocardiaceae</taxon>
        <taxon>Actinosynnema</taxon>
    </lineage>
</organism>
<dbReference type="Proteomes" id="UP000677152">
    <property type="component" value="Chromosome"/>
</dbReference>
<keyword evidence="1" id="KW-0732">Signal</keyword>
<reference evidence="2" key="1">
    <citation type="submission" date="2021-04" db="EMBL/GenBank/DDBJ databases">
        <title>Genomic sequence of Actinosynnema pretiosum subsp. pretiosum ATCC 31280 (C-14919).</title>
        <authorList>
            <person name="Bai L."/>
            <person name="Wang X."/>
            <person name="Xiao Y."/>
        </authorList>
    </citation>
    <scope>NUCLEOTIDE SEQUENCE</scope>
    <source>
        <strain evidence="2">ATCC 31280</strain>
    </source>
</reference>
<dbReference type="EMBL" id="CP073249">
    <property type="protein sequence ID" value="QUF05084.1"/>
    <property type="molecule type" value="Genomic_DNA"/>
</dbReference>
<evidence type="ECO:0000313" key="3">
    <source>
        <dbReference type="Proteomes" id="UP000677152"/>
    </source>
</evidence>
<name>A0AA45L7M2_9PSEU</name>
<proteinExistence type="predicted"/>